<dbReference type="EMBL" id="JAUTXU010000003">
    <property type="protein sequence ID" value="KAK3725170.1"/>
    <property type="molecule type" value="Genomic_DNA"/>
</dbReference>
<gene>
    <name evidence="1" type="ORF">LTR37_000681</name>
</gene>
<evidence type="ECO:0000313" key="2">
    <source>
        <dbReference type="Proteomes" id="UP001281147"/>
    </source>
</evidence>
<organism evidence="1 2">
    <name type="scientific">Vermiconidia calcicola</name>
    <dbReference type="NCBI Taxonomy" id="1690605"/>
    <lineage>
        <taxon>Eukaryota</taxon>
        <taxon>Fungi</taxon>
        <taxon>Dikarya</taxon>
        <taxon>Ascomycota</taxon>
        <taxon>Pezizomycotina</taxon>
        <taxon>Dothideomycetes</taxon>
        <taxon>Dothideomycetidae</taxon>
        <taxon>Mycosphaerellales</taxon>
        <taxon>Extremaceae</taxon>
        <taxon>Vermiconidia</taxon>
    </lineage>
</organism>
<dbReference type="Proteomes" id="UP001281147">
    <property type="component" value="Unassembled WGS sequence"/>
</dbReference>
<sequence length="902" mass="100703">MEPRGRSNSSQSGSLFRLESILSHINDFAAIAALSNGAGAQITGIVWGSLKVILTPCKLVSQSTDTMDNVLHMLDDVSLALPRFRMYEDTLPITPGLESALVDAYTEMLCFCARTIKFFRSAPHRFLIRAGWPQFDGDFKRTLGRLKDLSHVVDREAEAARLRADQKRNTELEEALETLKVSGSKKVDLPCYCLPQVSCKSFFGRQELLQGVESSLKDDSGGRGHCVLLHGLGGVGKSSIALEYANKHRDDYDALLWISADSKIKVQHAVHDISKRLGLTSDGDDISESSLALMKVKSWLMSTDCRWLVIFNNVEDAEIFDFFWPDSSLGHILITSRDETIVFGSTIPAYHVHPFDTGLGTFALLSLLGRSTTTDTEKKAATQIVDTLGGLPLAINHVSGFVAQQNLSLISFLPFYEKNAAKIDQRNLRNRSNEHTLSTVWEVALSRLPLAAQNLQSLLALLDPDEVPENILTAPAEDLEDETLGFLKDDMDFVDAKEPLLRAALIERNADDATLSVHRLVQVAVLRRLPDAERTKILNAAIMLLGQGFPNTWNVVTSHQFTSWGQCERRVRHVKALIEKVQRYSIKVENPRAFAELIFRFAWYLYERELYEHAEQFLQKGLEILSETDTLMYAAACTHRGLIELDTKRLIAAQSSFLMATNIREKLLEPDDAFIASSLNALALVSTELNELDDAVDHGSRAIDIRLRTDSDRIGNSYSNMASTLLRLGRPEEAEEMLGRCPSLKDFSDSTFLDSGNPRFAGDMVLLSRIRQSQGKKDIALRLASKALTFRQNAHGKQLKTCDALQLVAELLDSNGDSNAATYYLRESASTAKDLPYGKGYYARANYRLSSIFARLGDEGESQRHRQIAETTRDEIPTACEGLTCKSHDDEKFNNLVPWMLW</sequence>
<comment type="caution">
    <text evidence="1">The sequence shown here is derived from an EMBL/GenBank/DDBJ whole genome shotgun (WGS) entry which is preliminary data.</text>
</comment>
<evidence type="ECO:0000313" key="1">
    <source>
        <dbReference type="EMBL" id="KAK3725170.1"/>
    </source>
</evidence>
<protein>
    <submittedName>
        <fullName evidence="1">Uncharacterized protein</fullName>
    </submittedName>
</protein>
<name>A0ACC3NYA5_9PEZI</name>
<keyword evidence="2" id="KW-1185">Reference proteome</keyword>
<accession>A0ACC3NYA5</accession>
<proteinExistence type="predicted"/>
<reference evidence="1" key="1">
    <citation type="submission" date="2023-07" db="EMBL/GenBank/DDBJ databases">
        <title>Black Yeasts Isolated from many extreme environments.</title>
        <authorList>
            <person name="Coleine C."/>
            <person name="Stajich J.E."/>
            <person name="Selbmann L."/>
        </authorList>
    </citation>
    <scope>NUCLEOTIDE SEQUENCE</scope>
    <source>
        <strain evidence="1">CCFEE 5714</strain>
    </source>
</reference>